<feature type="transmembrane region" description="Helical" evidence="2">
    <location>
        <begin position="21"/>
        <end position="44"/>
    </location>
</feature>
<keyword evidence="2" id="KW-0812">Transmembrane</keyword>
<keyword evidence="2" id="KW-1133">Transmembrane helix</keyword>
<dbReference type="RefSeq" id="XP_067924222.1">
    <property type="nucleotide sequence ID" value="XM_068063796.1"/>
</dbReference>
<feature type="compositionally biased region" description="Basic and acidic residues" evidence="1">
    <location>
        <begin position="365"/>
        <end position="378"/>
    </location>
</feature>
<proteinExistence type="predicted"/>
<evidence type="ECO:0008006" key="5">
    <source>
        <dbReference type="Google" id="ProtNLM"/>
    </source>
</evidence>
<dbReference type="GeneID" id="94427007"/>
<protein>
    <recommendedName>
        <fullName evidence="5">Transmembrane protein</fullName>
    </recommendedName>
</protein>
<feature type="compositionally biased region" description="Low complexity" evidence="1">
    <location>
        <begin position="128"/>
        <end position="138"/>
    </location>
</feature>
<dbReference type="VEuPathDB" id="ToxoDB:CSUI_003600"/>
<feature type="transmembrane region" description="Helical" evidence="2">
    <location>
        <begin position="64"/>
        <end position="83"/>
    </location>
</feature>
<dbReference type="Proteomes" id="UP000221165">
    <property type="component" value="Unassembled WGS sequence"/>
</dbReference>
<reference evidence="3 4" key="1">
    <citation type="journal article" date="2017" name="Int. J. Parasitol.">
        <title>The genome of the protozoan parasite Cystoisospora suis and a reverse vaccinology approach to identify vaccine candidates.</title>
        <authorList>
            <person name="Palmieri N."/>
            <person name="Shrestha A."/>
            <person name="Ruttkowski B."/>
            <person name="Beck T."/>
            <person name="Vogl C."/>
            <person name="Tomley F."/>
            <person name="Blake D.P."/>
            <person name="Joachim A."/>
        </authorList>
    </citation>
    <scope>NUCLEOTIDE SEQUENCE [LARGE SCALE GENOMIC DNA]</scope>
    <source>
        <strain evidence="3 4">Wien I</strain>
    </source>
</reference>
<feature type="region of interest" description="Disordered" evidence="1">
    <location>
        <begin position="235"/>
        <end position="289"/>
    </location>
</feature>
<feature type="compositionally biased region" description="Gly residues" evidence="1">
    <location>
        <begin position="467"/>
        <end position="479"/>
    </location>
</feature>
<comment type="caution">
    <text evidence="3">The sequence shown here is derived from an EMBL/GenBank/DDBJ whole genome shotgun (WGS) entry which is preliminary data.</text>
</comment>
<feature type="region of interest" description="Disordered" evidence="1">
    <location>
        <begin position="328"/>
        <end position="394"/>
    </location>
</feature>
<feature type="region of interest" description="Disordered" evidence="1">
    <location>
        <begin position="120"/>
        <end position="203"/>
    </location>
</feature>
<accession>A0A2C6L482</accession>
<feature type="compositionally biased region" description="Gly residues" evidence="1">
    <location>
        <begin position="448"/>
        <end position="457"/>
    </location>
</feature>
<gene>
    <name evidence="3" type="ORF">CSUI_003600</name>
</gene>
<keyword evidence="4" id="KW-1185">Reference proteome</keyword>
<evidence type="ECO:0000313" key="4">
    <source>
        <dbReference type="Proteomes" id="UP000221165"/>
    </source>
</evidence>
<name>A0A2C6L482_9APIC</name>
<dbReference type="AlphaFoldDB" id="A0A2C6L482"/>
<sequence>MNSSTRPSSSSKISSSSSSLGLLYLSLLIIFASGALFLSFLGTLFMFSLDAFPLPHATKRTACFAAYTAALIHAFCVGGLVFLRRKPKGWLRDHIIHSNPVGVYAASQLVSLGRHASRLFNQQPPQPSSSSSSSSSSSLREVTGPPSPFYPYTTGGRDSHSSSSGSSQAYNREGWSWKKPPTGVGREEEVAGGNYSSQTSMRRTEALHGVSMTTASEGGERGGDYLLHPSLLSQSPSWGKSHHHYQQQAMHAKGSSHSGNSISSHSQQRGRGGLPHGGRHHRDDSPRRPLGEIYAERTGQVLLPPTLNGGVLQGGGLSARGVEVPAKNVSKASLEKHEGHSGTEGATRTQKEEPLLLLDSEDEERQGGESRIGRKKPSDVGGGVGVSVGNPTSQQQGLYTGVSYTSLSPPVLPVLGSSPVYQGGPGTKDGQQSTVPGGSMKMSMSHPTGGGVRGPRGGNAAVPHMQQGGGGTDVSGVSGGNRNVSLSSVGGPHYSANGDIGGNRVMSSQKHVVNPSHAPTTSTPLPYHSTGMMVSPHSSSLNNTHAYHPAQQGLVNGVGGVPGGGAYYYGSNHGGSASVALNATGGGIIPTANANHHNIVHAPNGYAHPNINASTTRNDMTREGGGGFTTVPPSSSVLLQQPQGGQRPFVAVGGGGTSTPVLGGPSSSSYSVMTAPASGTGNQPMMVGQPALLTPVGSLGGGGGVTATGGPWEVSPAARSSFQQQQVELRGIRNAAADQRTW</sequence>
<feature type="region of interest" description="Disordered" evidence="1">
    <location>
        <begin position="416"/>
        <end position="483"/>
    </location>
</feature>
<feature type="compositionally biased region" description="Low complexity" evidence="1">
    <location>
        <begin position="255"/>
        <end position="266"/>
    </location>
</feature>
<organism evidence="3 4">
    <name type="scientific">Cystoisospora suis</name>
    <dbReference type="NCBI Taxonomy" id="483139"/>
    <lineage>
        <taxon>Eukaryota</taxon>
        <taxon>Sar</taxon>
        <taxon>Alveolata</taxon>
        <taxon>Apicomplexa</taxon>
        <taxon>Conoidasida</taxon>
        <taxon>Coccidia</taxon>
        <taxon>Eucoccidiorida</taxon>
        <taxon>Eimeriorina</taxon>
        <taxon>Sarcocystidae</taxon>
        <taxon>Cystoisospora</taxon>
    </lineage>
</organism>
<keyword evidence="2" id="KW-0472">Membrane</keyword>
<dbReference type="OrthoDB" id="10428741at2759"/>
<evidence type="ECO:0000313" key="3">
    <source>
        <dbReference type="EMBL" id="PHJ22545.1"/>
    </source>
</evidence>
<evidence type="ECO:0000256" key="2">
    <source>
        <dbReference type="SAM" id="Phobius"/>
    </source>
</evidence>
<evidence type="ECO:0000256" key="1">
    <source>
        <dbReference type="SAM" id="MobiDB-lite"/>
    </source>
</evidence>
<dbReference type="EMBL" id="MIGC01001632">
    <property type="protein sequence ID" value="PHJ22545.1"/>
    <property type="molecule type" value="Genomic_DNA"/>
</dbReference>